<dbReference type="OrthoDB" id="5589555at2759"/>
<organism evidence="3 4">
    <name type="scientific">Allomyces macrogynus (strain ATCC 38327)</name>
    <name type="common">Allomyces javanicus var. macrogynus</name>
    <dbReference type="NCBI Taxonomy" id="578462"/>
    <lineage>
        <taxon>Eukaryota</taxon>
        <taxon>Fungi</taxon>
        <taxon>Fungi incertae sedis</taxon>
        <taxon>Blastocladiomycota</taxon>
        <taxon>Blastocladiomycetes</taxon>
        <taxon>Blastocladiales</taxon>
        <taxon>Blastocladiaceae</taxon>
        <taxon>Allomyces</taxon>
    </lineage>
</organism>
<feature type="region of interest" description="Disordered" evidence="1">
    <location>
        <begin position="263"/>
        <end position="283"/>
    </location>
</feature>
<keyword evidence="4" id="KW-1185">Reference proteome</keyword>
<dbReference type="Pfam" id="PF10406">
    <property type="entry name" value="TAF8_C"/>
    <property type="match status" value="1"/>
</dbReference>
<name>A0A0L0T651_ALLM3</name>
<evidence type="ECO:0000313" key="4">
    <source>
        <dbReference type="Proteomes" id="UP000054350"/>
    </source>
</evidence>
<dbReference type="InterPro" id="IPR009072">
    <property type="entry name" value="Histone-fold"/>
</dbReference>
<feature type="compositionally biased region" description="Polar residues" evidence="1">
    <location>
        <begin position="447"/>
        <end position="461"/>
    </location>
</feature>
<evidence type="ECO:0000313" key="3">
    <source>
        <dbReference type="EMBL" id="KNE70237.1"/>
    </source>
</evidence>
<dbReference type="AlphaFoldDB" id="A0A0L0T651"/>
<dbReference type="Proteomes" id="UP000054350">
    <property type="component" value="Unassembled WGS sequence"/>
</dbReference>
<dbReference type="Gene3D" id="1.10.20.10">
    <property type="entry name" value="Histone, subunit A"/>
    <property type="match status" value="1"/>
</dbReference>
<protein>
    <recommendedName>
        <fullName evidence="2">Transcription factor TFIID subunit 8 C-terminal domain-containing protein</fullName>
    </recommendedName>
</protein>
<feature type="compositionally biased region" description="Pro residues" evidence="1">
    <location>
        <begin position="1"/>
        <end position="16"/>
    </location>
</feature>
<dbReference type="EMBL" id="GG745365">
    <property type="protein sequence ID" value="KNE70237.1"/>
    <property type="molecule type" value="Genomic_DNA"/>
</dbReference>
<reference evidence="3 4" key="1">
    <citation type="submission" date="2009-11" db="EMBL/GenBank/DDBJ databases">
        <title>Annotation of Allomyces macrogynus ATCC 38327.</title>
        <authorList>
            <consortium name="The Broad Institute Genome Sequencing Platform"/>
            <person name="Russ C."/>
            <person name="Cuomo C."/>
            <person name="Burger G."/>
            <person name="Gray M.W."/>
            <person name="Holland P.W.H."/>
            <person name="King N."/>
            <person name="Lang F.B.F."/>
            <person name="Roger A.J."/>
            <person name="Ruiz-Trillo I."/>
            <person name="Young S.K."/>
            <person name="Zeng Q."/>
            <person name="Gargeya S."/>
            <person name="Fitzgerald M."/>
            <person name="Haas B."/>
            <person name="Abouelleil A."/>
            <person name="Alvarado L."/>
            <person name="Arachchi H.M."/>
            <person name="Berlin A."/>
            <person name="Chapman S.B."/>
            <person name="Gearin G."/>
            <person name="Goldberg J."/>
            <person name="Griggs A."/>
            <person name="Gujja S."/>
            <person name="Hansen M."/>
            <person name="Heiman D."/>
            <person name="Howarth C."/>
            <person name="Larimer J."/>
            <person name="Lui A."/>
            <person name="MacDonald P.J.P."/>
            <person name="McCowen C."/>
            <person name="Montmayeur A."/>
            <person name="Murphy C."/>
            <person name="Neiman D."/>
            <person name="Pearson M."/>
            <person name="Priest M."/>
            <person name="Roberts A."/>
            <person name="Saif S."/>
            <person name="Shea T."/>
            <person name="Sisk P."/>
            <person name="Stolte C."/>
            <person name="Sykes S."/>
            <person name="Wortman J."/>
            <person name="Nusbaum C."/>
            <person name="Birren B."/>
        </authorList>
    </citation>
    <scope>NUCLEOTIDE SEQUENCE [LARGE SCALE GENOMIC DNA]</scope>
    <source>
        <strain evidence="3 4">ATCC 38327</strain>
    </source>
</reference>
<reference evidence="4" key="2">
    <citation type="submission" date="2009-11" db="EMBL/GenBank/DDBJ databases">
        <title>The Genome Sequence of Allomyces macrogynus strain ATCC 38327.</title>
        <authorList>
            <consortium name="The Broad Institute Genome Sequencing Platform"/>
            <person name="Russ C."/>
            <person name="Cuomo C."/>
            <person name="Shea T."/>
            <person name="Young S.K."/>
            <person name="Zeng Q."/>
            <person name="Koehrsen M."/>
            <person name="Haas B."/>
            <person name="Borodovsky M."/>
            <person name="Guigo R."/>
            <person name="Alvarado L."/>
            <person name="Berlin A."/>
            <person name="Borenstein D."/>
            <person name="Chen Z."/>
            <person name="Engels R."/>
            <person name="Freedman E."/>
            <person name="Gellesch M."/>
            <person name="Goldberg J."/>
            <person name="Griggs A."/>
            <person name="Gujja S."/>
            <person name="Heiman D."/>
            <person name="Hepburn T."/>
            <person name="Howarth C."/>
            <person name="Jen D."/>
            <person name="Larson L."/>
            <person name="Lewis B."/>
            <person name="Mehta T."/>
            <person name="Park D."/>
            <person name="Pearson M."/>
            <person name="Roberts A."/>
            <person name="Saif S."/>
            <person name="Shenoy N."/>
            <person name="Sisk P."/>
            <person name="Stolte C."/>
            <person name="Sykes S."/>
            <person name="Walk T."/>
            <person name="White J."/>
            <person name="Yandava C."/>
            <person name="Burger G."/>
            <person name="Gray M.W."/>
            <person name="Holland P.W.H."/>
            <person name="King N."/>
            <person name="Lang F.B.F."/>
            <person name="Roger A.J."/>
            <person name="Ruiz-Trillo I."/>
            <person name="Lander E."/>
            <person name="Nusbaum C."/>
        </authorList>
    </citation>
    <scope>NUCLEOTIDE SEQUENCE [LARGE SCALE GENOMIC DNA]</scope>
    <source>
        <strain evidence="4">ATCC 38327</strain>
    </source>
</reference>
<feature type="region of interest" description="Disordered" evidence="1">
    <location>
        <begin position="519"/>
        <end position="568"/>
    </location>
</feature>
<feature type="compositionally biased region" description="Low complexity" evidence="1">
    <location>
        <begin position="396"/>
        <end position="429"/>
    </location>
</feature>
<feature type="compositionally biased region" description="Pro residues" evidence="1">
    <location>
        <begin position="549"/>
        <end position="558"/>
    </location>
</feature>
<sequence>MTSPQPPPGPRRPAPRPSGRGAPHAVGHQWLCRAIVVLLRDLVCSTEPDIKIGASQVVVDTLAHLFANYLVELAHDAVLHAESAGRAAVNFPDLAHVLGYHAIAPSALVPLTASRAAPTALAPPIPLDSPTTLSPPLLPPPLPLSIPPSVLTIDPPRSPATVDQLHAAYAASPSLAAPIPAPTDLVIPVSDVFGARLDPATRTLFGPRTRAGNEHAFLALLTGNSDAAAARDAAVVPSADGHGEVRIVRDPGRVIPILAPSDADESVRRPASVPPSCPPLPPSHTYKRTMVMELHASHMHRAALLAEQRDHVDAALRRLMAHHPALFPQTRRHLLPHILDSDKWWTRTPTVVDGEEPEEPPLPDVFSAPAPPPPPPMPKLVITDRAAVAAAGTGAAGAASTPATTGPTANGPTAVDAPVSAPAPVTDPVAPAPKRRLHVTLSEPRTDPTTVVAPSNSTTTLPPRPSGMRRTSLLADTAAPPPLAPIAALRAPSSAANMTSGLVHPMVAAVAVAAVPPPGPPAPAGPPASAPGPPLRLKLNLGGLRAATSPPPPTPPPLNGHAPSSAYH</sequence>
<dbReference type="GO" id="GO:0046982">
    <property type="term" value="F:protein heterodimerization activity"/>
    <property type="evidence" value="ECO:0007669"/>
    <property type="project" value="InterPro"/>
</dbReference>
<dbReference type="InterPro" id="IPR019473">
    <property type="entry name" value="TFIID_su8_C"/>
</dbReference>
<feature type="compositionally biased region" description="Pro residues" evidence="1">
    <location>
        <begin position="272"/>
        <end position="282"/>
    </location>
</feature>
<gene>
    <name evidence="3" type="ORF">AMAG_14390</name>
</gene>
<feature type="region of interest" description="Disordered" evidence="1">
    <location>
        <begin position="396"/>
        <end position="431"/>
    </location>
</feature>
<proteinExistence type="predicted"/>
<evidence type="ECO:0000259" key="2">
    <source>
        <dbReference type="Pfam" id="PF10406"/>
    </source>
</evidence>
<feature type="region of interest" description="Disordered" evidence="1">
    <location>
        <begin position="446"/>
        <end position="468"/>
    </location>
</feature>
<accession>A0A0L0T651</accession>
<evidence type="ECO:0000256" key="1">
    <source>
        <dbReference type="SAM" id="MobiDB-lite"/>
    </source>
</evidence>
<dbReference type="CDD" id="cd00076">
    <property type="entry name" value="HFD_SF"/>
    <property type="match status" value="1"/>
</dbReference>
<feature type="compositionally biased region" description="Pro residues" evidence="1">
    <location>
        <begin position="519"/>
        <end position="534"/>
    </location>
</feature>
<feature type="region of interest" description="Disordered" evidence="1">
    <location>
        <begin position="1"/>
        <end position="23"/>
    </location>
</feature>
<feature type="domain" description="Transcription factor TFIID subunit 8 C-terminal" evidence="2">
    <location>
        <begin position="273"/>
        <end position="319"/>
    </location>
</feature>
<dbReference type="VEuPathDB" id="FungiDB:AMAG_14390"/>
<dbReference type="STRING" id="578462.A0A0L0T651"/>